<dbReference type="EC" id="5.3.4.1" evidence="5 15"/>
<feature type="domain" description="Thioredoxin" evidence="17">
    <location>
        <begin position="17"/>
        <end position="141"/>
    </location>
</feature>
<dbReference type="GO" id="GO:0051082">
    <property type="term" value="F:unfolded protein binding"/>
    <property type="evidence" value="ECO:0007669"/>
    <property type="project" value="EnsemblFungi"/>
</dbReference>
<evidence type="ECO:0000313" key="18">
    <source>
        <dbReference type="EMBL" id="CCD22191.1"/>
    </source>
</evidence>
<dbReference type="GeneID" id="11494554"/>
<dbReference type="GO" id="GO:1900103">
    <property type="term" value="P:positive regulation of endoplasmic reticulum unfolded protein response"/>
    <property type="evidence" value="ECO:0007669"/>
    <property type="project" value="EnsemblFungi"/>
</dbReference>
<feature type="disulfide bond" description="Redox-active" evidence="13">
    <location>
        <begin position="61"/>
        <end position="64"/>
    </location>
</feature>
<dbReference type="OMA" id="FFGMKKD"/>
<keyword evidence="6 15" id="KW-0732">Signal</keyword>
<feature type="signal peptide" evidence="15">
    <location>
        <begin position="1"/>
        <end position="23"/>
    </location>
</feature>
<evidence type="ECO:0000313" key="19">
    <source>
        <dbReference type="Proteomes" id="UP000000689"/>
    </source>
</evidence>
<evidence type="ECO:0000256" key="13">
    <source>
        <dbReference type="PIRSR" id="PIRSR605792-51"/>
    </source>
</evidence>
<evidence type="ECO:0000256" key="2">
    <source>
        <dbReference type="ARBA" id="ARBA00002692"/>
    </source>
</evidence>
<sequence>MLFNKKTLFSFAALLSNLTNIQAQEAAAPADSAVIKLTKDTFADFIQENPLFLAEFFAPWCGHCKHLAPEYVKAAAELEDKNIPLVQIDCTEEQELCMEYEIPGYPSLKVFKNNDPKNTKDYQGARSAESIVSYMIKESLPAVQQVGTDSELQDIVQNATQPVIVDSGVKGLNATFYDVAAKLSSDYTFISYVTSNKTVAKDLSLYLPSEDTPIVFNGDLNKLAKNATQLQEWLKVEALPYFGEIDGSVFQTYVESDIPLAYFFYTSDEEKSKYTEFFTELGKKYRGSLNFVGLDSRKYGRHAENLNMKEQFPLFAIHDMKKNLKYGLPQLAEEKFDQLKDTISIETKDISRLVENFVKGKANAIVKSEPEPEVQESNVFKLVGTTHDKIVSDKKKDVLVKYYAPWCGHCKRLAPIYEELADVYASDKKASSKVLIAEVDATANDISDLNIEGYPTIILYPAGKNAEPVTFTSQRTLDGFLKFLKENGSNRVDGESLYEKYAAAKKEAEEDEEDEEDLDHDEL</sequence>
<dbReference type="InterPro" id="IPR013766">
    <property type="entry name" value="Thioredoxin_domain"/>
</dbReference>
<dbReference type="PRINTS" id="PR00421">
    <property type="entry name" value="THIOREDOXIN"/>
</dbReference>
<dbReference type="OrthoDB" id="427280at2759"/>
<dbReference type="InterPro" id="IPR017937">
    <property type="entry name" value="Thioredoxin_CS"/>
</dbReference>
<comment type="subcellular location">
    <subcellularLocation>
        <location evidence="3">Endoplasmic reticulum lumen</location>
    </subcellularLocation>
</comment>
<keyword evidence="19" id="KW-1185">Reference proteome</keyword>
<dbReference type="PROSITE" id="PS00194">
    <property type="entry name" value="THIOREDOXIN_1"/>
    <property type="match status" value="2"/>
</dbReference>
<dbReference type="GO" id="GO:0003756">
    <property type="term" value="F:protein disulfide isomerase activity"/>
    <property type="evidence" value="ECO:0007669"/>
    <property type="project" value="UniProtKB-EC"/>
</dbReference>
<evidence type="ECO:0000256" key="10">
    <source>
        <dbReference type="ARBA" id="ARBA00023235"/>
    </source>
</evidence>
<dbReference type="Proteomes" id="UP000000689">
    <property type="component" value="Chromosome 1"/>
</dbReference>
<evidence type="ECO:0000256" key="3">
    <source>
        <dbReference type="ARBA" id="ARBA00004319"/>
    </source>
</evidence>
<dbReference type="NCBIfam" id="TIGR01126">
    <property type="entry name" value="pdi_dom"/>
    <property type="match status" value="1"/>
</dbReference>
<dbReference type="KEGG" id="ndi:NDAI_0A00310"/>
<dbReference type="RefSeq" id="XP_003667434.1">
    <property type="nucleotide sequence ID" value="XM_003667386.1"/>
</dbReference>
<dbReference type="FunFam" id="3.40.30.10:FF:000017">
    <property type="entry name" value="Protein disulfide-isomerase A4"/>
    <property type="match status" value="1"/>
</dbReference>
<name>G0W5H7_NAUDC</name>
<dbReference type="STRING" id="1071378.G0W5H7"/>
<proteinExistence type="inferred from homology"/>
<dbReference type="eggNOG" id="KOG0190">
    <property type="taxonomic scope" value="Eukaryota"/>
</dbReference>
<feature type="compositionally biased region" description="Acidic residues" evidence="16">
    <location>
        <begin position="509"/>
        <end position="523"/>
    </location>
</feature>
<comment type="similarity">
    <text evidence="4 14">Belongs to the protein disulfide isomerase family.</text>
</comment>
<evidence type="ECO:0000256" key="5">
    <source>
        <dbReference type="ARBA" id="ARBA00012723"/>
    </source>
</evidence>
<dbReference type="CDD" id="cd02995">
    <property type="entry name" value="PDI_a_PDI_a'_C"/>
    <property type="match status" value="1"/>
</dbReference>
<feature type="region of interest" description="Disordered" evidence="16">
    <location>
        <begin position="503"/>
        <end position="523"/>
    </location>
</feature>
<evidence type="ECO:0000256" key="4">
    <source>
        <dbReference type="ARBA" id="ARBA00006347"/>
    </source>
</evidence>
<keyword evidence="11 13" id="KW-0676">Redox-active center</keyword>
<accession>G0W5H7</accession>
<feature type="chain" id="PRO_5005130857" description="Protein disulfide-isomerase" evidence="15">
    <location>
        <begin position="24"/>
        <end position="523"/>
    </location>
</feature>
<dbReference type="AlphaFoldDB" id="G0W5H7"/>
<dbReference type="InterPro" id="IPR005792">
    <property type="entry name" value="Prot_disulphide_isomerase"/>
</dbReference>
<evidence type="ECO:0000256" key="7">
    <source>
        <dbReference type="ARBA" id="ARBA00022737"/>
    </source>
</evidence>
<evidence type="ECO:0000256" key="9">
    <source>
        <dbReference type="ARBA" id="ARBA00023157"/>
    </source>
</evidence>
<dbReference type="FunFam" id="3.40.30.10:FF:000139">
    <property type="entry name" value="Protein disulfide-isomerase"/>
    <property type="match status" value="1"/>
</dbReference>
<dbReference type="GO" id="GO:0106055">
    <property type="term" value="C:mannosyl-oligosaccharide 1,2-alpha-mannosidase complex"/>
    <property type="evidence" value="ECO:0007669"/>
    <property type="project" value="EnsemblFungi"/>
</dbReference>
<dbReference type="GO" id="GO:0034976">
    <property type="term" value="P:response to endoplasmic reticulum stress"/>
    <property type="evidence" value="ECO:0007669"/>
    <property type="project" value="TreeGrafter"/>
</dbReference>
<comment type="catalytic activity">
    <reaction evidence="1 15">
        <text>Catalyzes the rearrangement of -S-S- bonds in proteins.</text>
        <dbReference type="EC" id="5.3.4.1"/>
    </reaction>
</comment>
<evidence type="ECO:0000259" key="17">
    <source>
        <dbReference type="PROSITE" id="PS51352"/>
    </source>
</evidence>
<evidence type="ECO:0000256" key="12">
    <source>
        <dbReference type="ARBA" id="ARBA00039846"/>
    </source>
</evidence>
<reference evidence="18 19" key="1">
    <citation type="journal article" date="2011" name="Proc. Natl. Acad. Sci. U.S.A.">
        <title>Evolutionary erosion of yeast sex chromosomes by mating-type switching accidents.</title>
        <authorList>
            <person name="Gordon J.L."/>
            <person name="Armisen D."/>
            <person name="Proux-Wera E."/>
            <person name="Oheigeartaigh S.S."/>
            <person name="Byrne K.P."/>
            <person name="Wolfe K.H."/>
        </authorList>
    </citation>
    <scope>NUCLEOTIDE SEQUENCE [LARGE SCALE GENOMIC DNA]</scope>
    <source>
        <strain evidence="19">ATCC 10597 / BCRC 20456 / CBS 421 / NBRC 0211 / NRRL Y-12639</strain>
    </source>
</reference>
<keyword evidence="10 15" id="KW-0413">Isomerase</keyword>
<dbReference type="SUPFAM" id="SSF52833">
    <property type="entry name" value="Thioredoxin-like"/>
    <property type="match status" value="4"/>
</dbReference>
<evidence type="ECO:0000256" key="14">
    <source>
        <dbReference type="RuleBase" id="RU004208"/>
    </source>
</evidence>
<dbReference type="CDD" id="cd02981">
    <property type="entry name" value="PDI_b_family"/>
    <property type="match status" value="1"/>
</dbReference>
<evidence type="ECO:0000256" key="11">
    <source>
        <dbReference type="ARBA" id="ARBA00023284"/>
    </source>
</evidence>
<evidence type="ECO:0000256" key="6">
    <source>
        <dbReference type="ARBA" id="ARBA00022729"/>
    </source>
</evidence>
<dbReference type="NCBIfam" id="TIGR01130">
    <property type="entry name" value="ER_PDI_fam"/>
    <property type="match status" value="1"/>
</dbReference>
<dbReference type="CDD" id="cd02982">
    <property type="entry name" value="PDI_b'_family"/>
    <property type="match status" value="1"/>
</dbReference>
<comment type="function">
    <text evidence="2">Participates in the folding of proteins containing disulfide bonds, may be involved in glycosylation, prolyl hydroxylation and triglyceride transfer.</text>
</comment>
<gene>
    <name evidence="18" type="primary">NDAI0A00310</name>
    <name evidence="18" type="ordered locus">NDAI_0A00310</name>
</gene>
<dbReference type="Pfam" id="PF13848">
    <property type="entry name" value="Thioredoxin_6"/>
    <property type="match status" value="1"/>
</dbReference>
<evidence type="ECO:0000256" key="8">
    <source>
        <dbReference type="ARBA" id="ARBA00022824"/>
    </source>
</evidence>
<dbReference type="InterPro" id="IPR036249">
    <property type="entry name" value="Thioredoxin-like_sf"/>
</dbReference>
<organism evidence="18 19">
    <name type="scientific">Naumovozyma dairenensis (strain ATCC 10597 / BCRC 20456 / CBS 421 / NBRC 0211 / NRRL Y-12639)</name>
    <name type="common">Saccharomyces dairenensis</name>
    <dbReference type="NCBI Taxonomy" id="1071378"/>
    <lineage>
        <taxon>Eukaryota</taxon>
        <taxon>Fungi</taxon>
        <taxon>Dikarya</taxon>
        <taxon>Ascomycota</taxon>
        <taxon>Saccharomycotina</taxon>
        <taxon>Saccharomycetes</taxon>
        <taxon>Saccharomycetales</taxon>
        <taxon>Saccharomycetaceae</taxon>
        <taxon>Naumovozyma</taxon>
    </lineage>
</organism>
<dbReference type="Gene3D" id="3.40.30.10">
    <property type="entry name" value="Glutaredoxin"/>
    <property type="match status" value="4"/>
</dbReference>
<keyword evidence="7" id="KW-0677">Repeat</keyword>
<dbReference type="GO" id="GO:0006457">
    <property type="term" value="P:protein folding"/>
    <property type="evidence" value="ECO:0007669"/>
    <property type="project" value="EnsemblFungi"/>
</dbReference>
<dbReference type="CDD" id="cd02961">
    <property type="entry name" value="PDI_a_family"/>
    <property type="match status" value="1"/>
</dbReference>
<dbReference type="EMBL" id="HE580267">
    <property type="protein sequence ID" value="CCD22191.1"/>
    <property type="molecule type" value="Genomic_DNA"/>
</dbReference>
<evidence type="ECO:0000256" key="1">
    <source>
        <dbReference type="ARBA" id="ARBA00001182"/>
    </source>
</evidence>
<dbReference type="Pfam" id="PF00085">
    <property type="entry name" value="Thioredoxin"/>
    <property type="match status" value="2"/>
</dbReference>
<evidence type="ECO:0000256" key="16">
    <source>
        <dbReference type="SAM" id="MobiDB-lite"/>
    </source>
</evidence>
<dbReference type="GO" id="GO:0015035">
    <property type="term" value="F:protein-disulfide reductase activity"/>
    <property type="evidence" value="ECO:0007669"/>
    <property type="project" value="EnsemblFungi"/>
</dbReference>
<dbReference type="InterPro" id="IPR005788">
    <property type="entry name" value="PDI_thioredoxin-like_dom"/>
</dbReference>
<keyword evidence="9 13" id="KW-1015">Disulfide bond</keyword>
<keyword evidence="8" id="KW-0256">Endoplasmic reticulum</keyword>
<feature type="domain" description="Thioredoxin" evidence="17">
    <location>
        <begin position="363"/>
        <end position="489"/>
    </location>
</feature>
<dbReference type="PANTHER" id="PTHR18929:SF132">
    <property type="entry name" value="PROTEIN DISULFIDE-ISOMERASE A3"/>
    <property type="match status" value="1"/>
</dbReference>
<feature type="disulfide bond" description="Redox-active" evidence="13">
    <location>
        <begin position="407"/>
        <end position="410"/>
    </location>
</feature>
<dbReference type="PANTHER" id="PTHR18929">
    <property type="entry name" value="PROTEIN DISULFIDE ISOMERASE"/>
    <property type="match status" value="1"/>
</dbReference>
<dbReference type="PROSITE" id="PS51352">
    <property type="entry name" value="THIOREDOXIN_2"/>
    <property type="match status" value="2"/>
</dbReference>
<dbReference type="HOGENOM" id="CLU_025879_5_0_1"/>
<protein>
    <recommendedName>
        <fullName evidence="12 15">Protein disulfide-isomerase</fullName>
        <ecNumber evidence="5 15">5.3.4.1</ecNumber>
    </recommendedName>
</protein>
<dbReference type="FunFam" id="3.40.30.10:FF:000154">
    <property type="entry name" value="Protein disulfide-isomerase"/>
    <property type="match status" value="1"/>
</dbReference>
<evidence type="ECO:0000256" key="15">
    <source>
        <dbReference type="RuleBase" id="RU361130"/>
    </source>
</evidence>